<dbReference type="Proteomes" id="UP000823775">
    <property type="component" value="Unassembled WGS sequence"/>
</dbReference>
<comment type="subunit">
    <text evidence="1">Homodimer.</text>
</comment>
<dbReference type="PANTHER" id="PTHR33178:SF16">
    <property type="entry name" value="STRESS-RESPONSE A_B BARREL DOMAIN-CONTAINING PROTEIN"/>
    <property type="match status" value="1"/>
</dbReference>
<name>A0ABS8TJT7_DATST</name>
<dbReference type="InterPro" id="IPR044662">
    <property type="entry name" value="HS1/DABB1-like"/>
</dbReference>
<dbReference type="SUPFAM" id="SSF54909">
    <property type="entry name" value="Dimeric alpha+beta barrel"/>
    <property type="match status" value="1"/>
</dbReference>
<gene>
    <name evidence="3" type="ORF">HAX54_011541</name>
</gene>
<dbReference type="SMART" id="SM00886">
    <property type="entry name" value="Dabb"/>
    <property type="match status" value="1"/>
</dbReference>
<accession>A0ABS8TJT7</accession>
<reference evidence="3 4" key="1">
    <citation type="journal article" date="2021" name="BMC Genomics">
        <title>Datura genome reveals duplications of psychoactive alkaloid biosynthetic genes and high mutation rate following tissue culture.</title>
        <authorList>
            <person name="Rajewski A."/>
            <person name="Carter-House D."/>
            <person name="Stajich J."/>
            <person name="Litt A."/>
        </authorList>
    </citation>
    <scope>NUCLEOTIDE SEQUENCE [LARGE SCALE GENOMIC DNA]</scope>
    <source>
        <strain evidence="3">AR-01</strain>
    </source>
</reference>
<dbReference type="InterPro" id="IPR013097">
    <property type="entry name" value="Dabb"/>
</dbReference>
<dbReference type="Gene3D" id="3.30.70.100">
    <property type="match status" value="1"/>
</dbReference>
<keyword evidence="4" id="KW-1185">Reference proteome</keyword>
<organism evidence="3 4">
    <name type="scientific">Datura stramonium</name>
    <name type="common">Jimsonweed</name>
    <name type="synonym">Common thornapple</name>
    <dbReference type="NCBI Taxonomy" id="4076"/>
    <lineage>
        <taxon>Eukaryota</taxon>
        <taxon>Viridiplantae</taxon>
        <taxon>Streptophyta</taxon>
        <taxon>Embryophyta</taxon>
        <taxon>Tracheophyta</taxon>
        <taxon>Spermatophyta</taxon>
        <taxon>Magnoliopsida</taxon>
        <taxon>eudicotyledons</taxon>
        <taxon>Gunneridae</taxon>
        <taxon>Pentapetalae</taxon>
        <taxon>asterids</taxon>
        <taxon>lamiids</taxon>
        <taxon>Solanales</taxon>
        <taxon>Solanaceae</taxon>
        <taxon>Solanoideae</taxon>
        <taxon>Datureae</taxon>
        <taxon>Datura</taxon>
    </lineage>
</organism>
<evidence type="ECO:0000259" key="2">
    <source>
        <dbReference type="PROSITE" id="PS51502"/>
    </source>
</evidence>
<sequence length="106" mass="12040">MSSEFKHLVLVKFKEDVVVEDILKEMEKLANEIDVVKSFVWGKDTESHEMLTQGYTHAIVMTFNSKEDYEAYVSHPKDVEFSALFVTVIDKAVVLNFPAVTVKAPS</sequence>
<dbReference type="EMBL" id="JACEIK010001659">
    <property type="protein sequence ID" value="MCD7471223.1"/>
    <property type="molecule type" value="Genomic_DNA"/>
</dbReference>
<evidence type="ECO:0000256" key="1">
    <source>
        <dbReference type="ARBA" id="ARBA00011738"/>
    </source>
</evidence>
<dbReference type="PANTHER" id="PTHR33178">
    <property type="match status" value="1"/>
</dbReference>
<feature type="domain" description="Stress-response A/B barrel" evidence="2">
    <location>
        <begin position="5"/>
        <end position="97"/>
    </location>
</feature>
<evidence type="ECO:0000313" key="4">
    <source>
        <dbReference type="Proteomes" id="UP000823775"/>
    </source>
</evidence>
<dbReference type="Pfam" id="PF07876">
    <property type="entry name" value="Dabb"/>
    <property type="match status" value="1"/>
</dbReference>
<protein>
    <recommendedName>
        <fullName evidence="2">Stress-response A/B barrel domain-containing protein</fullName>
    </recommendedName>
</protein>
<dbReference type="InterPro" id="IPR011008">
    <property type="entry name" value="Dimeric_a/b-barrel"/>
</dbReference>
<evidence type="ECO:0000313" key="3">
    <source>
        <dbReference type="EMBL" id="MCD7471223.1"/>
    </source>
</evidence>
<proteinExistence type="predicted"/>
<dbReference type="PROSITE" id="PS51502">
    <property type="entry name" value="S_R_A_B_BARREL"/>
    <property type="match status" value="1"/>
</dbReference>
<comment type="caution">
    <text evidence="3">The sequence shown here is derived from an EMBL/GenBank/DDBJ whole genome shotgun (WGS) entry which is preliminary data.</text>
</comment>